<dbReference type="Gene3D" id="3.30.1310.10">
    <property type="entry name" value="Nucleoid-associated protein YbaB-like domain"/>
    <property type="match status" value="1"/>
</dbReference>
<gene>
    <name evidence="2" type="ORF">F0L68_17075</name>
</gene>
<sequence>MNDRRWGFEEADDEDYNARPATPSAEAAADSIEGRDPDGVITVAVTPTADVVSVNLAAEWKTLVDPHGLHACVLAATNAATMQALAVQVEQQSSTPDTGPTPSSRVEEVPLSRADVMRLVDAVSADLARFSDQVSPIVDRTVAAESPGRHASGTAKQGRILSLVVDAHWAAGARNSEIEYELLNVLRQLHTRSSPGELASGPHSPAISELTALVSDPTAFLRRLGLMPTPPVA</sequence>
<name>A0A5B2XEK3_9PSEU</name>
<feature type="region of interest" description="Disordered" evidence="1">
    <location>
        <begin position="88"/>
        <end position="108"/>
    </location>
</feature>
<dbReference type="Proteomes" id="UP000323454">
    <property type="component" value="Unassembled WGS sequence"/>
</dbReference>
<evidence type="ECO:0008006" key="4">
    <source>
        <dbReference type="Google" id="ProtNLM"/>
    </source>
</evidence>
<keyword evidence="3" id="KW-1185">Reference proteome</keyword>
<dbReference type="OrthoDB" id="3697557at2"/>
<reference evidence="2 3" key="2">
    <citation type="submission" date="2019-09" db="EMBL/GenBank/DDBJ databases">
        <authorList>
            <person name="Jin C."/>
        </authorList>
    </citation>
    <scope>NUCLEOTIDE SEQUENCE [LARGE SCALE GENOMIC DNA]</scope>
    <source>
        <strain evidence="2 3">AN110305</strain>
    </source>
</reference>
<dbReference type="RefSeq" id="WP_149850566.1">
    <property type="nucleotide sequence ID" value="NZ_VUOB01000028.1"/>
</dbReference>
<feature type="compositionally biased region" description="Low complexity" evidence="1">
    <location>
        <begin position="18"/>
        <end position="29"/>
    </location>
</feature>
<feature type="region of interest" description="Disordered" evidence="1">
    <location>
        <begin position="1"/>
        <end position="34"/>
    </location>
</feature>
<comment type="caution">
    <text evidence="2">The sequence shown here is derived from an EMBL/GenBank/DDBJ whole genome shotgun (WGS) entry which is preliminary data.</text>
</comment>
<dbReference type="AlphaFoldDB" id="A0A5B2XEK3"/>
<dbReference type="InterPro" id="IPR036894">
    <property type="entry name" value="YbaB-like_sf"/>
</dbReference>
<dbReference type="EMBL" id="VUOB01000028">
    <property type="protein sequence ID" value="KAA2261489.1"/>
    <property type="molecule type" value="Genomic_DNA"/>
</dbReference>
<protein>
    <recommendedName>
        <fullName evidence="4">YbaB/EbfC DNA-binding family protein</fullName>
    </recommendedName>
</protein>
<accession>A0A5B2XEK3</accession>
<organism evidence="2 3">
    <name type="scientific">Solihabitans fulvus</name>
    <dbReference type="NCBI Taxonomy" id="1892852"/>
    <lineage>
        <taxon>Bacteria</taxon>
        <taxon>Bacillati</taxon>
        <taxon>Actinomycetota</taxon>
        <taxon>Actinomycetes</taxon>
        <taxon>Pseudonocardiales</taxon>
        <taxon>Pseudonocardiaceae</taxon>
        <taxon>Solihabitans</taxon>
    </lineage>
</organism>
<evidence type="ECO:0000313" key="2">
    <source>
        <dbReference type="EMBL" id="KAA2261489.1"/>
    </source>
</evidence>
<evidence type="ECO:0000313" key="3">
    <source>
        <dbReference type="Proteomes" id="UP000323454"/>
    </source>
</evidence>
<feature type="compositionally biased region" description="Low complexity" evidence="1">
    <location>
        <begin position="93"/>
        <end position="104"/>
    </location>
</feature>
<proteinExistence type="predicted"/>
<evidence type="ECO:0000256" key="1">
    <source>
        <dbReference type="SAM" id="MobiDB-lite"/>
    </source>
</evidence>
<reference evidence="2 3" key="1">
    <citation type="submission" date="2019-09" db="EMBL/GenBank/DDBJ databases">
        <title>Goodfellowia gen. nov., a new genus of the Pseudonocardineae related to Actinoalloteichus, containing Goodfellowia coeruleoviolacea gen. nov., comb. nov. gen. nov., comb. nov.</title>
        <authorList>
            <person name="Labeda D."/>
        </authorList>
    </citation>
    <scope>NUCLEOTIDE SEQUENCE [LARGE SCALE GENOMIC DNA]</scope>
    <source>
        <strain evidence="2 3">AN110305</strain>
    </source>
</reference>